<protein>
    <recommendedName>
        <fullName evidence="6">Alkyl transferase</fullName>
    </recommendedName>
</protein>
<dbReference type="GO" id="GO:0005811">
    <property type="term" value="C:lipid droplet"/>
    <property type="evidence" value="ECO:0007669"/>
    <property type="project" value="TreeGrafter"/>
</dbReference>
<evidence type="ECO:0000256" key="3">
    <source>
        <dbReference type="SAM" id="MobiDB-lite"/>
    </source>
</evidence>
<dbReference type="PROSITE" id="PS01066">
    <property type="entry name" value="UPP_SYNTHASE"/>
    <property type="match status" value="1"/>
</dbReference>
<dbReference type="InterPro" id="IPR036424">
    <property type="entry name" value="UPP_synth-like_sf"/>
</dbReference>
<dbReference type="GO" id="GO:0005783">
    <property type="term" value="C:endoplasmic reticulum"/>
    <property type="evidence" value="ECO:0007669"/>
    <property type="project" value="TreeGrafter"/>
</dbReference>
<evidence type="ECO:0000313" key="4">
    <source>
        <dbReference type="EMBL" id="RHZ59983.1"/>
    </source>
</evidence>
<dbReference type="NCBIfam" id="TIGR00055">
    <property type="entry name" value="uppS"/>
    <property type="match status" value="1"/>
</dbReference>
<dbReference type="CDD" id="cd00475">
    <property type="entry name" value="Cis_IPPS"/>
    <property type="match status" value="1"/>
</dbReference>
<evidence type="ECO:0008006" key="6">
    <source>
        <dbReference type="Google" id="ProtNLM"/>
    </source>
</evidence>
<evidence type="ECO:0000256" key="1">
    <source>
        <dbReference type="ARBA" id="ARBA00005432"/>
    </source>
</evidence>
<proteinExistence type="inferred from homology"/>
<keyword evidence="2" id="KW-0808">Transferase</keyword>
<dbReference type="VEuPathDB" id="FungiDB:CDV56_100295"/>
<comment type="similarity">
    <text evidence="1">Belongs to the UPP synthase family.</text>
</comment>
<dbReference type="HAMAP" id="MF_01139">
    <property type="entry name" value="ISPT"/>
    <property type="match status" value="1"/>
</dbReference>
<sequence>MATSMHLSKLRNWFLASPPAEFIIDRLRELLIGALKQGPVPQHIAFVMDGNRRFARSHGIETVEGHNLGFEALARILEVCYKCGVKVVTIYAFSIENFNRSKFEVDALMDMAKVKLQQMAQHGDLLDRYGARVRVLGRLDLLKPDVLEAVNRAVGMTSRNGERVLNICFPYTSRDEITGAIRDTVADYSKPLRSIRSSSSARTPFSETHIALNIRAQAQSAKVEQDTNSDNESASVSSAQGEDANNRSEGPNKVYEAGSGFSSSTTLHLGVHQDAANGKALESGNSSESEKIVFQSPETITRQTLTDHMLTKGNPPLDLLVRTSGVERLSDFMLWQCDEETEIVFLDVLWPEFDLWHFLPVLLGWQRRISKSKKNPDAEGNFDGDITEVSDAEVNSSGKVKGL</sequence>
<dbReference type="InterPro" id="IPR001441">
    <property type="entry name" value="UPP_synth-like"/>
</dbReference>
<dbReference type="GO" id="GO:0016094">
    <property type="term" value="P:polyprenol biosynthetic process"/>
    <property type="evidence" value="ECO:0007669"/>
    <property type="project" value="TreeGrafter"/>
</dbReference>
<feature type="compositionally biased region" description="Acidic residues" evidence="3">
    <location>
        <begin position="380"/>
        <end position="391"/>
    </location>
</feature>
<dbReference type="SUPFAM" id="SSF64005">
    <property type="entry name" value="Undecaprenyl diphosphate synthase"/>
    <property type="match status" value="2"/>
</dbReference>
<evidence type="ECO:0000313" key="5">
    <source>
        <dbReference type="Proteomes" id="UP000215305"/>
    </source>
</evidence>
<dbReference type="PANTHER" id="PTHR10291:SF43">
    <property type="entry name" value="DEHYDRODOLICHYL DIPHOSPHATE SYNTHASE COMPLEX SUBUNIT DHDDS"/>
    <property type="match status" value="1"/>
</dbReference>
<dbReference type="Pfam" id="PF01255">
    <property type="entry name" value="Prenyltransf"/>
    <property type="match status" value="2"/>
</dbReference>
<feature type="region of interest" description="Disordered" evidence="3">
    <location>
        <begin position="217"/>
        <end position="261"/>
    </location>
</feature>
<dbReference type="PANTHER" id="PTHR10291">
    <property type="entry name" value="DEHYDRODOLICHYL DIPHOSPHATE SYNTHASE FAMILY MEMBER"/>
    <property type="match status" value="1"/>
</dbReference>
<keyword evidence="5" id="KW-1185">Reference proteome</keyword>
<dbReference type="GeneID" id="38122269"/>
<organism evidence="4 5">
    <name type="scientific">Aspergillus thermomutatus</name>
    <name type="common">Neosartorya pseudofischeri</name>
    <dbReference type="NCBI Taxonomy" id="41047"/>
    <lineage>
        <taxon>Eukaryota</taxon>
        <taxon>Fungi</taxon>
        <taxon>Dikarya</taxon>
        <taxon>Ascomycota</taxon>
        <taxon>Pezizomycotina</taxon>
        <taxon>Eurotiomycetes</taxon>
        <taxon>Eurotiomycetidae</taxon>
        <taxon>Eurotiales</taxon>
        <taxon>Aspergillaceae</taxon>
        <taxon>Aspergillus</taxon>
        <taxon>Aspergillus subgen. Fumigati</taxon>
    </lineage>
</organism>
<dbReference type="GO" id="GO:0016020">
    <property type="term" value="C:membrane"/>
    <property type="evidence" value="ECO:0007669"/>
    <property type="project" value="TreeGrafter"/>
</dbReference>
<feature type="compositionally biased region" description="Polar residues" evidence="3">
    <location>
        <begin position="217"/>
        <end position="240"/>
    </location>
</feature>
<dbReference type="GO" id="GO:0045547">
    <property type="term" value="F:ditrans,polycis-polyprenyl diphosphate synthase [(2E,6E)-farnesyl diphosphate specific] activity"/>
    <property type="evidence" value="ECO:0007669"/>
    <property type="project" value="TreeGrafter"/>
</dbReference>
<dbReference type="EMBL" id="NKHU02000056">
    <property type="protein sequence ID" value="RHZ59983.1"/>
    <property type="molecule type" value="Genomic_DNA"/>
</dbReference>
<comment type="caution">
    <text evidence="4">The sequence shown here is derived from an EMBL/GenBank/DDBJ whole genome shotgun (WGS) entry which is preliminary data.</text>
</comment>
<dbReference type="STRING" id="41047.A0A397HFC7"/>
<feature type="region of interest" description="Disordered" evidence="3">
    <location>
        <begin position="276"/>
        <end position="298"/>
    </location>
</feature>
<feature type="region of interest" description="Disordered" evidence="3">
    <location>
        <begin position="372"/>
        <end position="403"/>
    </location>
</feature>
<dbReference type="OrthoDB" id="4173905at2759"/>
<name>A0A397HFC7_ASPTH</name>
<dbReference type="AlphaFoldDB" id="A0A397HFC7"/>
<feature type="compositionally biased region" description="Polar residues" evidence="3">
    <location>
        <begin position="393"/>
        <end position="403"/>
    </location>
</feature>
<dbReference type="RefSeq" id="XP_026615902.1">
    <property type="nucleotide sequence ID" value="XM_026753914.1"/>
</dbReference>
<dbReference type="Proteomes" id="UP000215305">
    <property type="component" value="Unassembled WGS sequence"/>
</dbReference>
<gene>
    <name evidence="4" type="ORF">CDV56_100295</name>
</gene>
<dbReference type="InterPro" id="IPR018520">
    <property type="entry name" value="UPP_synth-like_CS"/>
</dbReference>
<reference evidence="4" key="1">
    <citation type="submission" date="2018-08" db="EMBL/GenBank/DDBJ databases">
        <title>Draft genome sequence of azole-resistant Aspergillus thermomutatus (Neosartorya pseudofischeri) strain HMR AF 39, isolated from a human nasal aspirate.</title>
        <authorList>
            <person name="Parent-Michaud M."/>
            <person name="Dufresne P.J."/>
            <person name="Fournier E."/>
            <person name="Martineau C."/>
            <person name="Moreira S."/>
            <person name="Perkins V."/>
            <person name="De Repentigny L."/>
            <person name="Dufresne S.F."/>
        </authorList>
    </citation>
    <scope>NUCLEOTIDE SEQUENCE [LARGE SCALE GENOMIC DNA]</scope>
    <source>
        <strain evidence="4">HMR AF 39</strain>
    </source>
</reference>
<dbReference type="Gene3D" id="3.40.1180.10">
    <property type="entry name" value="Decaprenyl diphosphate synthase-like"/>
    <property type="match status" value="1"/>
</dbReference>
<dbReference type="GO" id="GO:1904423">
    <property type="term" value="C:dehydrodolichyl diphosphate synthase complex"/>
    <property type="evidence" value="ECO:0007669"/>
    <property type="project" value="TreeGrafter"/>
</dbReference>
<evidence type="ECO:0000256" key="2">
    <source>
        <dbReference type="ARBA" id="ARBA00022679"/>
    </source>
</evidence>
<accession>A0A397HFC7</accession>